<comment type="caution">
    <text evidence="2">The sequence shown here is derived from an EMBL/GenBank/DDBJ whole genome shotgun (WGS) entry which is preliminary data.</text>
</comment>
<organism evidence="2 3">
    <name type="scientific">Solanum commersonii</name>
    <name type="common">Commerson's wild potato</name>
    <name type="synonym">Commerson's nightshade</name>
    <dbReference type="NCBI Taxonomy" id="4109"/>
    <lineage>
        <taxon>Eukaryota</taxon>
        <taxon>Viridiplantae</taxon>
        <taxon>Streptophyta</taxon>
        <taxon>Embryophyta</taxon>
        <taxon>Tracheophyta</taxon>
        <taxon>Spermatophyta</taxon>
        <taxon>Magnoliopsida</taxon>
        <taxon>eudicotyledons</taxon>
        <taxon>Gunneridae</taxon>
        <taxon>Pentapetalae</taxon>
        <taxon>asterids</taxon>
        <taxon>lamiids</taxon>
        <taxon>Solanales</taxon>
        <taxon>Solanaceae</taxon>
        <taxon>Solanoideae</taxon>
        <taxon>Solaneae</taxon>
        <taxon>Solanum</taxon>
    </lineage>
</organism>
<feature type="region of interest" description="Disordered" evidence="1">
    <location>
        <begin position="45"/>
        <end position="136"/>
    </location>
</feature>
<gene>
    <name evidence="2" type="ORF">H5410_036331</name>
</gene>
<dbReference type="PANTHER" id="PTHR33710:SF64">
    <property type="entry name" value="ENDONUCLEASE_EXONUCLEASE_PHOSPHATASE DOMAIN-CONTAINING PROTEIN"/>
    <property type="match status" value="1"/>
</dbReference>
<dbReference type="PANTHER" id="PTHR33710">
    <property type="entry name" value="BNAC02G09200D PROTEIN"/>
    <property type="match status" value="1"/>
</dbReference>
<proteinExistence type="predicted"/>
<feature type="region of interest" description="Disordered" evidence="1">
    <location>
        <begin position="151"/>
        <end position="184"/>
    </location>
</feature>
<name>A0A9J5Y389_SOLCO</name>
<dbReference type="EMBL" id="JACXVP010000007">
    <property type="protein sequence ID" value="KAG5595099.1"/>
    <property type="molecule type" value="Genomic_DNA"/>
</dbReference>
<evidence type="ECO:0000313" key="3">
    <source>
        <dbReference type="Proteomes" id="UP000824120"/>
    </source>
</evidence>
<feature type="compositionally biased region" description="Polar residues" evidence="1">
    <location>
        <begin position="86"/>
        <end position="97"/>
    </location>
</feature>
<sequence>MSFKEALAWPEVSGNGLGFEGVYGLVEKSSKESFCKELGVSMGRRDIPWESVGTGNTSQEIPHLPIPTLPLPSCWSSNTSKEKDNTTPQGQSPSNIGWKSRLDRFTKTPGLNHQENTDLFGSTPQRGPTSREIKAPTLAVEQILKGTMSRGLGKQQMNGFADKEKPDGQSYSSGKAKKVNSGKEGLGLSKRRPWCLQRFRAIQCERVGWVKYDYIPAHGNVGGILILWDEKKVECVKNGVGVRGCPWTDGEEFKGEFLRGVRCWYGEMGYSLGVRRAFNTIIFSEERVGCRPVSRAMEEFLELINNLLLIDLSLTSSFFTWTRSEDSSSRSRLDGFLVSTSREEMAPNVIQVPLSHLLSNHSTILLDGNFQDRVASWWTSYVVEGRPSFRQAKKLKLLKADIRVWNKKVFGSAEVKIREIMNELEELERIEVGMEL</sequence>
<feature type="compositionally biased region" description="Polar residues" evidence="1">
    <location>
        <begin position="109"/>
        <end position="128"/>
    </location>
</feature>
<reference evidence="2 3" key="1">
    <citation type="submission" date="2020-09" db="EMBL/GenBank/DDBJ databases">
        <title>De no assembly of potato wild relative species, Solanum commersonii.</title>
        <authorList>
            <person name="Cho K."/>
        </authorList>
    </citation>
    <scope>NUCLEOTIDE SEQUENCE [LARGE SCALE GENOMIC DNA]</scope>
    <source>
        <strain evidence="2">LZ3.2</strain>
        <tissue evidence="2">Leaf</tissue>
    </source>
</reference>
<accession>A0A9J5Y389</accession>
<evidence type="ECO:0000313" key="2">
    <source>
        <dbReference type="EMBL" id="KAG5595099.1"/>
    </source>
</evidence>
<evidence type="ECO:0000256" key="1">
    <source>
        <dbReference type="SAM" id="MobiDB-lite"/>
    </source>
</evidence>
<dbReference type="AlphaFoldDB" id="A0A9J5Y389"/>
<keyword evidence="3" id="KW-1185">Reference proteome</keyword>
<protein>
    <submittedName>
        <fullName evidence="2">Uncharacterized protein</fullName>
    </submittedName>
</protein>
<dbReference type="Proteomes" id="UP000824120">
    <property type="component" value="Chromosome 7"/>
</dbReference>